<keyword evidence="2" id="KW-0812">Transmembrane</keyword>
<dbReference type="Pfam" id="PF13646">
    <property type="entry name" value="HEAT_2"/>
    <property type="match status" value="6"/>
</dbReference>
<dbReference type="PROSITE" id="PS50077">
    <property type="entry name" value="HEAT_REPEAT"/>
    <property type="match status" value="4"/>
</dbReference>
<dbReference type="STRING" id="886293.Sinac_5393"/>
<feature type="transmembrane region" description="Helical" evidence="2">
    <location>
        <begin position="16"/>
        <end position="42"/>
    </location>
</feature>
<dbReference type="OrthoDB" id="241136at2"/>
<gene>
    <name evidence="3" type="ordered locus">Sinac_5393</name>
</gene>
<dbReference type="Gene3D" id="1.25.10.10">
    <property type="entry name" value="Leucine-rich Repeat Variant"/>
    <property type="match status" value="8"/>
</dbReference>
<keyword evidence="2" id="KW-0472">Membrane</keyword>
<dbReference type="InterPro" id="IPR016024">
    <property type="entry name" value="ARM-type_fold"/>
</dbReference>
<organism evidence="3 4">
    <name type="scientific">Singulisphaera acidiphila (strain ATCC BAA-1392 / DSM 18658 / VKM B-2454 / MOB10)</name>
    <dbReference type="NCBI Taxonomy" id="886293"/>
    <lineage>
        <taxon>Bacteria</taxon>
        <taxon>Pseudomonadati</taxon>
        <taxon>Planctomycetota</taxon>
        <taxon>Planctomycetia</taxon>
        <taxon>Isosphaerales</taxon>
        <taxon>Isosphaeraceae</taxon>
        <taxon>Singulisphaera</taxon>
    </lineage>
</organism>
<dbReference type="KEGG" id="saci:Sinac_5393"/>
<dbReference type="InterPro" id="IPR004155">
    <property type="entry name" value="PBS_lyase_HEAT"/>
</dbReference>
<dbReference type="PANTHER" id="PTHR12697:SF5">
    <property type="entry name" value="DEOXYHYPUSINE HYDROXYLASE"/>
    <property type="match status" value="1"/>
</dbReference>
<dbReference type="eggNOG" id="COG1413">
    <property type="taxonomic scope" value="Bacteria"/>
</dbReference>
<feature type="transmembrane region" description="Helical" evidence="2">
    <location>
        <begin position="92"/>
        <end position="115"/>
    </location>
</feature>
<dbReference type="Pfam" id="PF13513">
    <property type="entry name" value="HEAT_EZ"/>
    <property type="match status" value="1"/>
</dbReference>
<evidence type="ECO:0000256" key="2">
    <source>
        <dbReference type="SAM" id="Phobius"/>
    </source>
</evidence>
<accession>L0DLK0</accession>
<dbReference type="InterPro" id="IPR011989">
    <property type="entry name" value="ARM-like"/>
</dbReference>
<feature type="transmembrane region" description="Helical" evidence="2">
    <location>
        <begin position="63"/>
        <end position="86"/>
    </location>
</feature>
<dbReference type="InterPro" id="IPR021133">
    <property type="entry name" value="HEAT_type_2"/>
</dbReference>
<name>L0DLK0_SINAD</name>
<protein>
    <submittedName>
        <fullName evidence="3">HEAT repeat-containing protein</fullName>
    </submittedName>
</protein>
<dbReference type="HOGENOM" id="CLU_289333_0_0_0"/>
<feature type="transmembrane region" description="Helical" evidence="2">
    <location>
        <begin position="151"/>
        <end position="172"/>
    </location>
</feature>
<dbReference type="PANTHER" id="PTHR12697">
    <property type="entry name" value="PBS LYASE HEAT-LIKE PROTEIN"/>
    <property type="match status" value="1"/>
</dbReference>
<keyword evidence="2" id="KW-1133">Transmembrane helix</keyword>
<keyword evidence="4" id="KW-1185">Reference proteome</keyword>
<reference evidence="3 4" key="1">
    <citation type="submission" date="2012-02" db="EMBL/GenBank/DDBJ databases">
        <title>Complete sequence of chromosome of Singulisphaera acidiphila DSM 18658.</title>
        <authorList>
            <consortium name="US DOE Joint Genome Institute (JGI-PGF)"/>
            <person name="Lucas S."/>
            <person name="Copeland A."/>
            <person name="Lapidus A."/>
            <person name="Glavina del Rio T."/>
            <person name="Dalin E."/>
            <person name="Tice H."/>
            <person name="Bruce D."/>
            <person name="Goodwin L."/>
            <person name="Pitluck S."/>
            <person name="Peters L."/>
            <person name="Ovchinnikova G."/>
            <person name="Chertkov O."/>
            <person name="Kyrpides N."/>
            <person name="Mavromatis K."/>
            <person name="Ivanova N."/>
            <person name="Brettin T."/>
            <person name="Detter J.C."/>
            <person name="Han C."/>
            <person name="Larimer F."/>
            <person name="Land M."/>
            <person name="Hauser L."/>
            <person name="Markowitz V."/>
            <person name="Cheng J.-F."/>
            <person name="Hugenholtz P."/>
            <person name="Woyke T."/>
            <person name="Wu D."/>
            <person name="Tindall B."/>
            <person name="Pomrenke H."/>
            <person name="Brambilla E."/>
            <person name="Klenk H.-P."/>
            <person name="Eisen J.A."/>
        </authorList>
    </citation>
    <scope>NUCLEOTIDE SEQUENCE [LARGE SCALE GENOMIC DNA]</scope>
    <source>
        <strain evidence="4">ATCC BAA-1392 / DSM 18658 / VKM B-2454 / MOB10</strain>
    </source>
</reference>
<dbReference type="AlphaFoldDB" id="L0DLK0"/>
<dbReference type="SMART" id="SM00567">
    <property type="entry name" value="EZ_HEAT"/>
    <property type="match status" value="16"/>
</dbReference>
<proteinExistence type="predicted"/>
<dbReference type="EMBL" id="CP003364">
    <property type="protein sequence ID" value="AGA29541.1"/>
    <property type="molecule type" value="Genomic_DNA"/>
</dbReference>
<dbReference type="GO" id="GO:0016491">
    <property type="term" value="F:oxidoreductase activity"/>
    <property type="evidence" value="ECO:0007669"/>
    <property type="project" value="TreeGrafter"/>
</dbReference>
<evidence type="ECO:0000313" key="3">
    <source>
        <dbReference type="EMBL" id="AGA29541.1"/>
    </source>
</evidence>
<evidence type="ECO:0000313" key="4">
    <source>
        <dbReference type="Proteomes" id="UP000010798"/>
    </source>
</evidence>
<dbReference type="RefSeq" id="WP_015248644.1">
    <property type="nucleotide sequence ID" value="NC_019892.1"/>
</dbReference>
<sequence>MKTSWLLELDRDHSSYLLLASLAGLGLAAVVLYRIGLIGSVLEILGIIVRGSIRKGFRLWERWLAWANWPLFLTLAVGLLVVGGVAGEPLPGFRIVCGLAPLFMGTIACLAYMFIDIERYEVERGHKAIHNPLKGQAPATQLARYGQQVRIPLLVAASIAIVGGFALLNQGIYDIVGRRWYEVGDGTEGPNYVDFLAYAITKLLGLLDVLDLAKSHHWLRAEFIRPAAWPTSALLAAFKAFFSLVLLQQVFASLRQGKLLAETIADFWSPHGPIHERARNALAQFGGGAIGPLLVSLRSVPSLTKEQRDQLPLVLATIGPSTIPALVRHLHDPQEHVQAVAVAALGLLKAVDTIPLLAALSHDSSAVVRQSVAEALGSLGTARTVSSSERRPHGRRRWLRGRAQGWWLGRRRRATPTPPCDPVKLAVKTLEDALADDSAAVRTQAIQAIGRIGPPAASVAAELIERLKDGDETVRCQAAEALGRIGGSEGATVTALIELLEDASSPVKASAARALGSLNEAASPAVPALVPLLQDRDESVRTAAAEAIARVGPLDEAATDSLAEGLDSPDTVVRAQTAEALGTIGAAAEDAAPALVEAMEDENDEVRAKAVEALGKIGETAAEAAVPGLVRALNDQDNRVSALAAEALGQMGESDNRVVSALIDSLGHLNPQVRGNAAEALGNLGEAAASARSALEQAARDEDGAVRGLSIRALGAIGGPTSATTQVILAGLGDADPLVRAAAVESVGRWGNPSEATMSGLIPLLDDANDSVKIEAITVLPRLAGATPAVIAGLCRRLLEDDSTSVQTHAALALGRLGPPAAGAGEALLQAARTGDVSVREKAMRAITLIQPPETIEALAAGLRDACGDIRIVASAGWIRAAAIPKEAVPDLVEALRDPEVQVRANAAHALGRLDALPPDAIPLLIERTTDADEGVRLNAATALKLAPADRVEEVMHRLLMDANSRVRLIAAGSLLSREPGNAQAELAVREALGDPAPRVRKAALERVESLVPDDALFLEALEDREGREEVVELRCAVTRLIKRLKSQAELRPRRVAPVE</sequence>
<dbReference type="SUPFAM" id="SSF48371">
    <property type="entry name" value="ARM repeat"/>
    <property type="match status" value="2"/>
</dbReference>
<evidence type="ECO:0000256" key="1">
    <source>
        <dbReference type="ARBA" id="ARBA00045876"/>
    </source>
</evidence>
<comment type="function">
    <text evidence="1">Catalyzes the hydroxylation of the N(6)-(4-aminobutyl)-L-lysine intermediate produced by deoxyhypusine synthase/DHPS on a critical lysine of the eukaryotic translation initiation factor 5A/eIF-5A. This is the second step of the post-translational modification of that lysine into an unusual amino acid residue named hypusine. Hypusination is unique to mature eIF-5A factor and is essential for its function.</text>
</comment>
<dbReference type="Proteomes" id="UP000010798">
    <property type="component" value="Chromosome"/>
</dbReference>